<feature type="compositionally biased region" description="Basic and acidic residues" evidence="1">
    <location>
        <begin position="13"/>
        <end position="22"/>
    </location>
</feature>
<name>A0A5N6SGR1_ASPPS</name>
<protein>
    <submittedName>
        <fullName evidence="3">Uncharacterized protein</fullName>
    </submittedName>
</protein>
<dbReference type="PANTHER" id="PTHR33604">
    <property type="entry name" value="OSJNBA0004B13.7 PROTEIN"/>
    <property type="match status" value="1"/>
</dbReference>
<sequence>MLTTKRPFLADEELGKKDDDHRPRKPSHFWRSSKRWKLPRLRRIILGVTALYMVYLFFRNMPTDLSPAPERFSPSLAETRQRAGMPWSPPAPSPAIPQRGPPPRDEFAPEGNLYYEGSIHFHSLGKTLYRFRKLPGAHALPTSRAVVFAGASLRSISDLLPLACKMANERANEVHFVLMGRDDVSIEGIKHVNGIIDDSDCPVYWHDGRVDYAQWSTDVQMERAVASGLTYVHAYLSPQAVITQGESSEEVFFLHGIEKKARELGTVHIVLPTAARDIMWISSLDSHSLQAWNDVRIEVLIKAPTESSGSFIRLIRSLKDADYLESAPGLTIELPHDVDPQLLQFLRTMKWPSSASNKVTLRRRVRHGVLDAAEASLRTAEAFYPQDPNMTHVLMLSPQTELSASFYHYLKHTVLKYKYSASAGQMESDLLGISLELPSSLPTNDESHNFPIPDTRRFSGLDERETMPVALGQVPNSNAALYFGDKWVEFQSFLSERLAKEETLSHEKVISERYPAVMEYLLEFMRAKDYYLLYPAARSTQTLATVHTDLFQPPEEYSEESWAKPTKPDNADN</sequence>
<proteinExistence type="predicted"/>
<evidence type="ECO:0000256" key="2">
    <source>
        <dbReference type="SAM" id="Phobius"/>
    </source>
</evidence>
<feature type="transmembrane region" description="Helical" evidence="2">
    <location>
        <begin position="41"/>
        <end position="58"/>
    </location>
</feature>
<accession>A0A5N6SGR1</accession>
<evidence type="ECO:0000313" key="4">
    <source>
        <dbReference type="Proteomes" id="UP000325672"/>
    </source>
</evidence>
<dbReference type="OrthoDB" id="5397682at2759"/>
<evidence type="ECO:0000256" key="1">
    <source>
        <dbReference type="SAM" id="MobiDB-lite"/>
    </source>
</evidence>
<keyword evidence="2" id="KW-0472">Membrane</keyword>
<organism evidence="3 4">
    <name type="scientific">Aspergillus pseudotamarii</name>
    <dbReference type="NCBI Taxonomy" id="132259"/>
    <lineage>
        <taxon>Eukaryota</taxon>
        <taxon>Fungi</taxon>
        <taxon>Dikarya</taxon>
        <taxon>Ascomycota</taxon>
        <taxon>Pezizomycotina</taxon>
        <taxon>Eurotiomycetes</taxon>
        <taxon>Eurotiomycetidae</taxon>
        <taxon>Eurotiales</taxon>
        <taxon>Aspergillaceae</taxon>
        <taxon>Aspergillus</taxon>
        <taxon>Aspergillus subgen. Circumdati</taxon>
    </lineage>
</organism>
<gene>
    <name evidence="3" type="ORF">BDV38DRAFT_195915</name>
</gene>
<dbReference type="EMBL" id="ML743622">
    <property type="protein sequence ID" value="KAE8133087.1"/>
    <property type="molecule type" value="Genomic_DNA"/>
</dbReference>
<feature type="region of interest" description="Disordered" evidence="1">
    <location>
        <begin position="554"/>
        <end position="573"/>
    </location>
</feature>
<keyword evidence="2" id="KW-1133">Transmembrane helix</keyword>
<reference evidence="3 4" key="1">
    <citation type="submission" date="2019-04" db="EMBL/GenBank/DDBJ databases">
        <title>Friends and foes A comparative genomics study of 23 Aspergillus species from section Flavi.</title>
        <authorList>
            <consortium name="DOE Joint Genome Institute"/>
            <person name="Kjaerbolling I."/>
            <person name="Vesth T."/>
            <person name="Frisvad J.C."/>
            <person name="Nybo J.L."/>
            <person name="Theobald S."/>
            <person name="Kildgaard S."/>
            <person name="Isbrandt T."/>
            <person name="Kuo A."/>
            <person name="Sato A."/>
            <person name="Lyhne E.K."/>
            <person name="Kogle M.E."/>
            <person name="Wiebenga A."/>
            <person name="Kun R.S."/>
            <person name="Lubbers R.J."/>
            <person name="Makela M.R."/>
            <person name="Barry K."/>
            <person name="Chovatia M."/>
            <person name="Clum A."/>
            <person name="Daum C."/>
            <person name="Haridas S."/>
            <person name="He G."/>
            <person name="LaButti K."/>
            <person name="Lipzen A."/>
            <person name="Mondo S."/>
            <person name="Riley R."/>
            <person name="Salamov A."/>
            <person name="Simmons B.A."/>
            <person name="Magnuson J.K."/>
            <person name="Henrissat B."/>
            <person name="Mortensen U.H."/>
            <person name="Larsen T.O."/>
            <person name="Devries R.P."/>
            <person name="Grigoriev I.V."/>
            <person name="Machida M."/>
            <person name="Baker S.E."/>
            <person name="Andersen M.R."/>
        </authorList>
    </citation>
    <scope>NUCLEOTIDE SEQUENCE [LARGE SCALE GENOMIC DNA]</scope>
    <source>
        <strain evidence="3 4">CBS 117625</strain>
    </source>
</reference>
<evidence type="ECO:0000313" key="3">
    <source>
        <dbReference type="EMBL" id="KAE8133087.1"/>
    </source>
</evidence>
<keyword evidence="2" id="KW-0812">Transmembrane</keyword>
<dbReference type="PANTHER" id="PTHR33604:SF3">
    <property type="entry name" value="OSJNBA0004B13.7 PROTEIN"/>
    <property type="match status" value="1"/>
</dbReference>
<dbReference type="Proteomes" id="UP000325672">
    <property type="component" value="Unassembled WGS sequence"/>
</dbReference>
<keyword evidence="4" id="KW-1185">Reference proteome</keyword>
<feature type="compositionally biased region" description="Pro residues" evidence="1">
    <location>
        <begin position="87"/>
        <end position="101"/>
    </location>
</feature>
<feature type="region of interest" description="Disordered" evidence="1">
    <location>
        <begin position="69"/>
        <end position="108"/>
    </location>
</feature>
<dbReference type="RefSeq" id="XP_031909150.1">
    <property type="nucleotide sequence ID" value="XM_032052347.1"/>
</dbReference>
<dbReference type="AlphaFoldDB" id="A0A5N6SGR1"/>
<dbReference type="GeneID" id="43636557"/>
<feature type="region of interest" description="Disordered" evidence="1">
    <location>
        <begin position="1"/>
        <end position="28"/>
    </location>
</feature>